<evidence type="ECO:0008006" key="3">
    <source>
        <dbReference type="Google" id="ProtNLM"/>
    </source>
</evidence>
<dbReference type="RefSeq" id="WP_271713413.1">
    <property type="nucleotide sequence ID" value="NZ_AP024169.1"/>
</dbReference>
<organism evidence="1 2">
    <name type="scientific">Anaeromicropila herbilytica</name>
    <dbReference type="NCBI Taxonomy" id="2785025"/>
    <lineage>
        <taxon>Bacteria</taxon>
        <taxon>Bacillati</taxon>
        <taxon>Bacillota</taxon>
        <taxon>Clostridia</taxon>
        <taxon>Lachnospirales</taxon>
        <taxon>Lachnospiraceae</taxon>
        <taxon>Anaeromicropila</taxon>
    </lineage>
</organism>
<name>A0A7R7IE82_9FIRM</name>
<dbReference type="KEGG" id="ahb:bsdtb5_36570"/>
<gene>
    <name evidence="1" type="ORF">bsdtb5_36570</name>
</gene>
<dbReference type="EMBL" id="AP024169">
    <property type="protein sequence ID" value="BCN32362.1"/>
    <property type="molecule type" value="Genomic_DNA"/>
</dbReference>
<accession>A0A7R7IE82</accession>
<keyword evidence="2" id="KW-1185">Reference proteome</keyword>
<sequence length="151" mass="17988">MDEEYDYILSKSKEELIQIIEENYDWDATTLAMIKLCNIDEKKTLELGIDLLARNEGDEYFQATIFDVIYDVDFSRVLDCIMDRGDNIETVLLGDIMDKMFIDGERQIHSDSISNYLDYIMKQYNLLEPNEKKRISKYYDKFIKEFKITNE</sequence>
<proteinExistence type="predicted"/>
<dbReference type="Proteomes" id="UP000595897">
    <property type="component" value="Chromosome"/>
</dbReference>
<reference evidence="1 2" key="1">
    <citation type="submission" date="2020-11" db="EMBL/GenBank/DDBJ databases">
        <title>Draft genome sequencing of a Lachnospiraceae strain isolated from anoxic soil subjected to BSD treatment.</title>
        <authorList>
            <person name="Uek A."/>
            <person name="Tonouchi A."/>
        </authorList>
    </citation>
    <scope>NUCLEOTIDE SEQUENCE [LARGE SCALE GENOMIC DNA]</scope>
    <source>
        <strain evidence="1 2">TB5</strain>
    </source>
</reference>
<evidence type="ECO:0000313" key="2">
    <source>
        <dbReference type="Proteomes" id="UP000595897"/>
    </source>
</evidence>
<evidence type="ECO:0000313" key="1">
    <source>
        <dbReference type="EMBL" id="BCN32362.1"/>
    </source>
</evidence>
<dbReference type="AlphaFoldDB" id="A0A7R7IE82"/>
<protein>
    <recommendedName>
        <fullName evidence="3">Immunity protein 30 domain-containing protein</fullName>
    </recommendedName>
</protein>